<dbReference type="PANTHER" id="PTHR46647:SF1">
    <property type="entry name" value="RAB9 EFFECTOR PROTEIN WITH KELCH MOTIFS"/>
    <property type="match status" value="1"/>
</dbReference>
<protein>
    <recommendedName>
        <fullName evidence="4">Rab9 effector protein with kelch motifs</fullName>
    </recommendedName>
</protein>
<dbReference type="Gene3D" id="2.120.10.80">
    <property type="entry name" value="Kelch-type beta propeller"/>
    <property type="match status" value="2"/>
</dbReference>
<dbReference type="InterPro" id="IPR015915">
    <property type="entry name" value="Kelch-typ_b-propeller"/>
</dbReference>
<name>A0A6L2PBN1_COPFO</name>
<dbReference type="SUPFAM" id="SSF117281">
    <property type="entry name" value="Kelch motif"/>
    <property type="match status" value="1"/>
</dbReference>
<keyword evidence="6" id="KW-0812">Transmembrane</keyword>
<organism evidence="7 8">
    <name type="scientific">Coptotermes formosanus</name>
    <name type="common">Formosan subterranean termite</name>
    <dbReference type="NCBI Taxonomy" id="36987"/>
    <lineage>
        <taxon>Eukaryota</taxon>
        <taxon>Metazoa</taxon>
        <taxon>Ecdysozoa</taxon>
        <taxon>Arthropoda</taxon>
        <taxon>Hexapoda</taxon>
        <taxon>Insecta</taxon>
        <taxon>Pterygota</taxon>
        <taxon>Neoptera</taxon>
        <taxon>Polyneoptera</taxon>
        <taxon>Dictyoptera</taxon>
        <taxon>Blattodea</taxon>
        <taxon>Blattoidea</taxon>
        <taxon>Termitoidae</taxon>
        <taxon>Rhinotermitidae</taxon>
        <taxon>Coptotermes</taxon>
    </lineage>
</organism>
<dbReference type="InParanoid" id="A0A6L2PBN1"/>
<keyword evidence="6" id="KW-0472">Membrane</keyword>
<dbReference type="InterPro" id="IPR052124">
    <property type="entry name" value="Rab9_kelch_effector"/>
</dbReference>
<feature type="compositionally biased region" description="Basic and acidic residues" evidence="5">
    <location>
        <begin position="529"/>
        <end position="542"/>
    </location>
</feature>
<keyword evidence="8" id="KW-1185">Reference proteome</keyword>
<evidence type="ECO:0000256" key="4">
    <source>
        <dbReference type="ARBA" id="ARBA00039295"/>
    </source>
</evidence>
<evidence type="ECO:0000256" key="6">
    <source>
        <dbReference type="SAM" id="Phobius"/>
    </source>
</evidence>
<sequence>MKVVNTTENSEYLLSSGDIVGIIQFQELLCNCSMQEGCTLVAESPSDIKRRYEDTCLVIFKVLLFVVFQLIFVVQANEMKASTTHKSFISMKLKKLKCKEQRKNKQPTNFLTYGTSRRTYEYGNNGNSSVIVRKPDELTSNQKFFESQYTSSMLPVVYQRCGRHDPFVSLYDHGLDEFVCQEVAKNVVIHGVYERNLSVIKHCVKLNMNPSAYEMTINSMPGDVKMYVWSKLNPTGDLPEPRVGHTALYCKTDHKVILIGGATPDALYNDVWILNLQNLKCSHFEGLGTFEARYEHSAFFSIRIVSSKARDDMPRTMEKEKTYDFSRLWVFAGANTEENKNDLWELNTETQQWLHLSQNGEIPSPRTYHTTSAFLGDKFVVFSGGYKYTEAVADTQTYQLDTLTREWSILPTKGQSPRPRQGHVLAAVGDKLYCHGGMSGMNLYDDLHILDSDGTWTAVDRRHRPSSRAAHGVVCHDRAIYIFGGLDTLVWEEITTGGSVPPRRLNFSLVLVELPHKFQKTQEQSQGDNKVEGKDSETKGETAVKVSADETEQYVPYILLHGGMDDTGNIYDDFYVMSLGAGKDDVLG</sequence>
<reference evidence="8" key="1">
    <citation type="submission" date="2020-01" db="EMBL/GenBank/DDBJ databases">
        <title>Draft genome sequence of the Termite Coptotermes fromosanus.</title>
        <authorList>
            <person name="Itakura S."/>
            <person name="Yosikawa Y."/>
            <person name="Umezawa K."/>
        </authorList>
    </citation>
    <scope>NUCLEOTIDE SEQUENCE [LARGE SCALE GENOMIC DNA]</scope>
</reference>
<keyword evidence="6" id="KW-1133">Transmembrane helix</keyword>
<evidence type="ECO:0000256" key="2">
    <source>
        <dbReference type="ARBA" id="ARBA00022737"/>
    </source>
</evidence>
<dbReference type="AlphaFoldDB" id="A0A6L2PBN1"/>
<gene>
    <name evidence="7" type="ORF">Cfor_00782</name>
</gene>
<proteinExistence type="predicted"/>
<accession>A0A6L2PBN1</accession>
<evidence type="ECO:0000256" key="5">
    <source>
        <dbReference type="SAM" id="MobiDB-lite"/>
    </source>
</evidence>
<comment type="function">
    <text evidence="3">Rab9 effector required for endosome to trans-Golgi network (TGN) transport.</text>
</comment>
<dbReference type="OrthoDB" id="10251809at2759"/>
<dbReference type="Proteomes" id="UP000502823">
    <property type="component" value="Unassembled WGS sequence"/>
</dbReference>
<evidence type="ECO:0000256" key="3">
    <source>
        <dbReference type="ARBA" id="ARBA00037224"/>
    </source>
</evidence>
<evidence type="ECO:0000256" key="1">
    <source>
        <dbReference type="ARBA" id="ARBA00022441"/>
    </source>
</evidence>
<comment type="caution">
    <text evidence="7">The sequence shown here is derived from an EMBL/GenBank/DDBJ whole genome shotgun (WGS) entry which is preliminary data.</text>
</comment>
<keyword evidence="1" id="KW-0880">Kelch repeat</keyword>
<keyword evidence="2" id="KW-0677">Repeat</keyword>
<feature type="region of interest" description="Disordered" evidence="5">
    <location>
        <begin position="520"/>
        <end position="544"/>
    </location>
</feature>
<evidence type="ECO:0000313" key="8">
    <source>
        <dbReference type="Proteomes" id="UP000502823"/>
    </source>
</evidence>
<dbReference type="EMBL" id="BLKM01000175">
    <property type="protein sequence ID" value="GFG29851.1"/>
    <property type="molecule type" value="Genomic_DNA"/>
</dbReference>
<dbReference type="Pfam" id="PF24681">
    <property type="entry name" value="Kelch_KLHDC2_KLHL20_DRC7"/>
    <property type="match status" value="1"/>
</dbReference>
<dbReference type="PANTHER" id="PTHR46647">
    <property type="entry name" value="RAB9 EFFECTOR PROTEIN WITH KELCH MOTIFS"/>
    <property type="match status" value="1"/>
</dbReference>
<evidence type="ECO:0000313" key="7">
    <source>
        <dbReference type="EMBL" id="GFG29851.1"/>
    </source>
</evidence>
<feature type="transmembrane region" description="Helical" evidence="6">
    <location>
        <begin position="56"/>
        <end position="74"/>
    </location>
</feature>